<dbReference type="Proteomes" id="UP000823889">
    <property type="component" value="Unassembled WGS sequence"/>
</dbReference>
<dbReference type="InterPro" id="IPR017871">
    <property type="entry name" value="ABC_transporter-like_CS"/>
</dbReference>
<evidence type="ECO:0000256" key="6">
    <source>
        <dbReference type="ARBA" id="ARBA00022840"/>
    </source>
</evidence>
<keyword evidence="4" id="KW-1003">Cell membrane</keyword>
<dbReference type="NCBIfam" id="NF007739">
    <property type="entry name" value="PRK10419.1"/>
    <property type="match status" value="2"/>
</dbReference>
<comment type="subcellular location">
    <subcellularLocation>
        <location evidence="1">Cell inner membrane</location>
        <topology evidence="1">Peripheral membrane protein</topology>
    </subcellularLocation>
</comment>
<dbReference type="GO" id="GO:0055085">
    <property type="term" value="P:transmembrane transport"/>
    <property type="evidence" value="ECO:0007669"/>
    <property type="project" value="UniProtKB-ARBA"/>
</dbReference>
<dbReference type="PROSITE" id="PS00211">
    <property type="entry name" value="ABC_TRANSPORTER_1"/>
    <property type="match status" value="2"/>
</dbReference>
<protein>
    <submittedName>
        <fullName evidence="9">Dipeptide ABC transporter ATP-binding protein</fullName>
    </submittedName>
</protein>
<dbReference type="NCBIfam" id="NF008453">
    <property type="entry name" value="PRK11308.1"/>
    <property type="match status" value="2"/>
</dbReference>
<dbReference type="GO" id="GO:0005886">
    <property type="term" value="C:plasma membrane"/>
    <property type="evidence" value="ECO:0007669"/>
    <property type="project" value="UniProtKB-SubCell"/>
</dbReference>
<dbReference type="EMBL" id="DWUQ01000152">
    <property type="protein sequence ID" value="HJD44813.1"/>
    <property type="molecule type" value="Genomic_DNA"/>
</dbReference>
<organism evidence="9 10">
    <name type="scientific">Candidatus Paenalcaligenes intestinipullorum</name>
    <dbReference type="NCBI Taxonomy" id="2838718"/>
    <lineage>
        <taxon>Bacteria</taxon>
        <taxon>Pseudomonadati</taxon>
        <taxon>Pseudomonadota</taxon>
        <taxon>Betaproteobacteria</taxon>
        <taxon>Burkholderiales</taxon>
        <taxon>Alcaligenaceae</taxon>
        <taxon>Paenalcaligenes</taxon>
    </lineage>
</organism>
<dbReference type="Pfam" id="PF08352">
    <property type="entry name" value="oligo_HPY"/>
    <property type="match status" value="2"/>
</dbReference>
<dbReference type="InterPro" id="IPR013563">
    <property type="entry name" value="Oligopep_ABC_C"/>
</dbReference>
<dbReference type="GO" id="GO:0005524">
    <property type="term" value="F:ATP binding"/>
    <property type="evidence" value="ECO:0007669"/>
    <property type="project" value="UniProtKB-KW"/>
</dbReference>
<evidence type="ECO:0000256" key="3">
    <source>
        <dbReference type="ARBA" id="ARBA00022448"/>
    </source>
</evidence>
<keyword evidence="3" id="KW-0813">Transport</keyword>
<evidence type="ECO:0000256" key="5">
    <source>
        <dbReference type="ARBA" id="ARBA00022741"/>
    </source>
</evidence>
<evidence type="ECO:0000256" key="1">
    <source>
        <dbReference type="ARBA" id="ARBA00004417"/>
    </source>
</evidence>
<feature type="domain" description="ABC transporter" evidence="8">
    <location>
        <begin position="334"/>
        <end position="588"/>
    </location>
</feature>
<comment type="similarity">
    <text evidence="2">Belongs to the ABC transporter superfamily.</text>
</comment>
<feature type="domain" description="ABC transporter" evidence="8">
    <location>
        <begin position="9"/>
        <end position="259"/>
    </location>
</feature>
<dbReference type="Gene3D" id="3.40.50.300">
    <property type="entry name" value="P-loop containing nucleotide triphosphate hydrolases"/>
    <property type="match status" value="2"/>
</dbReference>
<keyword evidence="7" id="KW-0472">Membrane</keyword>
<dbReference type="Pfam" id="PF00005">
    <property type="entry name" value="ABC_tran"/>
    <property type="match status" value="2"/>
</dbReference>
<dbReference type="PROSITE" id="PS50893">
    <property type="entry name" value="ABC_TRANSPORTER_2"/>
    <property type="match status" value="2"/>
</dbReference>
<dbReference type="InterPro" id="IPR003439">
    <property type="entry name" value="ABC_transporter-like_ATP-bd"/>
</dbReference>
<dbReference type="GO" id="GO:0015833">
    <property type="term" value="P:peptide transport"/>
    <property type="evidence" value="ECO:0007669"/>
    <property type="project" value="InterPro"/>
</dbReference>
<dbReference type="GO" id="GO:0016887">
    <property type="term" value="F:ATP hydrolysis activity"/>
    <property type="evidence" value="ECO:0007669"/>
    <property type="project" value="InterPro"/>
</dbReference>
<evidence type="ECO:0000259" key="8">
    <source>
        <dbReference type="PROSITE" id="PS50893"/>
    </source>
</evidence>
<reference evidence="9" key="2">
    <citation type="submission" date="2021-04" db="EMBL/GenBank/DDBJ databases">
        <authorList>
            <person name="Gilroy R."/>
        </authorList>
    </citation>
    <scope>NUCLEOTIDE SEQUENCE</scope>
    <source>
        <strain evidence="9">9264</strain>
    </source>
</reference>
<keyword evidence="6 9" id="KW-0067">ATP-binding</keyword>
<dbReference type="PANTHER" id="PTHR43297">
    <property type="entry name" value="OLIGOPEPTIDE TRANSPORT ATP-BINDING PROTEIN APPD"/>
    <property type="match status" value="1"/>
</dbReference>
<dbReference type="AlphaFoldDB" id="A0A9D2RKH5"/>
<name>A0A9D2RKH5_9BURK</name>
<dbReference type="FunFam" id="3.40.50.300:FF:000016">
    <property type="entry name" value="Oligopeptide ABC transporter ATP-binding component"/>
    <property type="match status" value="1"/>
</dbReference>
<comment type="caution">
    <text evidence="9">The sequence shown here is derived from an EMBL/GenBank/DDBJ whole genome shotgun (WGS) entry which is preliminary data.</text>
</comment>
<dbReference type="PANTHER" id="PTHR43297:SF2">
    <property type="entry name" value="DIPEPTIDE TRANSPORT ATP-BINDING PROTEIN DPPD"/>
    <property type="match status" value="1"/>
</dbReference>
<dbReference type="InterPro" id="IPR027417">
    <property type="entry name" value="P-loop_NTPase"/>
</dbReference>
<gene>
    <name evidence="9" type="ORF">H9906_07280</name>
</gene>
<evidence type="ECO:0000256" key="2">
    <source>
        <dbReference type="ARBA" id="ARBA00005417"/>
    </source>
</evidence>
<dbReference type="SUPFAM" id="SSF52540">
    <property type="entry name" value="P-loop containing nucleoside triphosphate hydrolases"/>
    <property type="match status" value="2"/>
</dbReference>
<dbReference type="InterPro" id="IPR003593">
    <property type="entry name" value="AAA+_ATPase"/>
</dbReference>
<evidence type="ECO:0000313" key="9">
    <source>
        <dbReference type="EMBL" id="HJD44813.1"/>
    </source>
</evidence>
<evidence type="ECO:0000256" key="4">
    <source>
        <dbReference type="ARBA" id="ARBA00022475"/>
    </source>
</evidence>
<reference evidence="9" key="1">
    <citation type="journal article" date="2021" name="PeerJ">
        <title>Extensive microbial diversity within the chicken gut microbiome revealed by metagenomics and culture.</title>
        <authorList>
            <person name="Gilroy R."/>
            <person name="Ravi A."/>
            <person name="Getino M."/>
            <person name="Pursley I."/>
            <person name="Horton D.L."/>
            <person name="Alikhan N.F."/>
            <person name="Baker D."/>
            <person name="Gharbi K."/>
            <person name="Hall N."/>
            <person name="Watson M."/>
            <person name="Adriaenssens E.M."/>
            <person name="Foster-Nyarko E."/>
            <person name="Jarju S."/>
            <person name="Secka A."/>
            <person name="Antonio M."/>
            <person name="Oren A."/>
            <person name="Chaudhuri R.R."/>
            <person name="La Ragione R."/>
            <person name="Hildebrand F."/>
            <person name="Pallen M.J."/>
        </authorList>
    </citation>
    <scope>NUCLEOTIDE SEQUENCE</scope>
    <source>
        <strain evidence="9">9264</strain>
    </source>
</reference>
<proteinExistence type="inferred from homology"/>
<keyword evidence="5" id="KW-0547">Nucleotide-binding</keyword>
<dbReference type="InterPro" id="IPR050388">
    <property type="entry name" value="ABC_Ni/Peptide_Import"/>
</dbReference>
<accession>A0A9D2RKH5</accession>
<dbReference type="CDD" id="cd03257">
    <property type="entry name" value="ABC_NikE_OppD_transporters"/>
    <property type="match status" value="2"/>
</dbReference>
<dbReference type="SMART" id="SM00382">
    <property type="entry name" value="AAA"/>
    <property type="match status" value="2"/>
</dbReference>
<evidence type="ECO:0000256" key="7">
    <source>
        <dbReference type="ARBA" id="ARBA00023136"/>
    </source>
</evidence>
<evidence type="ECO:0000313" key="10">
    <source>
        <dbReference type="Proteomes" id="UP000823889"/>
    </source>
</evidence>
<sequence>MSLTTAPLLELEGLSISVAEESGLRDVVRDFNLCITPGETLALVGESGSGKSVTAQAILRLLPENLLIRTGQVRLEQRSLNMLSNAELRSIRGAKVGMIFQEPATSLNPVMRIGDQLTETLRLHTSLRGDALKARARAWLERVGIPDAAERLSDYPFQFSGGQRQRIMIAMALAAEPQLLIADEPTTALDVSVQAQILDLLRDIQQELGLAILLITHDLAVVKQMAHRIALMRHGQLVESATTERFFANPEHPYAQELLAAIPTFSKRGQPLLTPQPVVFQEAASTAALNDSLPPVSPSITHSVEGIASSEDVANVEASPEATGLEAEQTQPVLEVQDLCVSYKGKQRLGRTRQLIHVVKNLSLTLHRGETLALLGGSGCGKSTVAKSLMRLIDGQALQTGNIRVQSLTNVLQASTQVVHQMRQRMQIVFQDPFASLNPRMAIGDILAEGLRSLHPQVSKPIVQRRLQRLLDQTGLPANSLGRYPHEFSGGQRQRIAIARALAVEPSILICDEPTSALDVSVQAQILDLLTTIQRDTGLAYLFITHNFSVVEYFADRIAVMHEGKVIEQGDAAQVLLHPQHTHTRALLAAVPRL</sequence>